<evidence type="ECO:0000256" key="3">
    <source>
        <dbReference type="ARBA" id="ARBA00022695"/>
    </source>
</evidence>
<dbReference type="Pfam" id="PF00078">
    <property type="entry name" value="RVT_1"/>
    <property type="match status" value="1"/>
</dbReference>
<name>A0A3Q7IGD8_SOLLC</name>
<dbReference type="PANTHER" id="PTHR24559:SF434">
    <property type="entry name" value="RNA-DIRECTED DNA POLYMERASE HOMOLOG"/>
    <property type="match status" value="1"/>
</dbReference>
<sequence length="144" mass="16226">MEQLVSDILKEGVIRACTSSFSSPVLLVRKKDGTWRFCVEYGSLDVLTMSFFDELHGAQYSKLDLLSGYHQIRVKPQDVARTAFRTHEGHYEFLVMPFGLTNASFYSPSKQNTVDDALSRIPDACLMLLTVSTFEVGHELKALN</sequence>
<dbReference type="AlphaFoldDB" id="A0A3Q7IGD8"/>
<evidence type="ECO:0000256" key="5">
    <source>
        <dbReference type="ARBA" id="ARBA00022759"/>
    </source>
</evidence>
<dbReference type="OMA" id="FEVGHEL"/>
<keyword evidence="2" id="KW-0808">Transferase</keyword>
<protein>
    <recommendedName>
        <fullName evidence="8">Reverse transcriptase domain-containing protein</fullName>
    </recommendedName>
</protein>
<evidence type="ECO:0000256" key="7">
    <source>
        <dbReference type="ARBA" id="ARBA00022918"/>
    </source>
</evidence>
<evidence type="ECO:0000256" key="2">
    <source>
        <dbReference type="ARBA" id="ARBA00022679"/>
    </source>
</evidence>
<dbReference type="Gene3D" id="3.30.70.270">
    <property type="match status" value="1"/>
</dbReference>
<reference evidence="9" key="1">
    <citation type="journal article" date="2012" name="Nature">
        <title>The tomato genome sequence provides insights into fleshy fruit evolution.</title>
        <authorList>
            <consortium name="Tomato Genome Consortium"/>
        </authorList>
    </citation>
    <scope>NUCLEOTIDE SEQUENCE [LARGE SCALE GENOMIC DNA]</scope>
    <source>
        <strain evidence="9">cv. Heinz 1706</strain>
    </source>
</reference>
<dbReference type="GO" id="GO:0004519">
    <property type="term" value="F:endonuclease activity"/>
    <property type="evidence" value="ECO:0007669"/>
    <property type="project" value="UniProtKB-KW"/>
</dbReference>
<dbReference type="InterPro" id="IPR000477">
    <property type="entry name" value="RT_dom"/>
</dbReference>
<dbReference type="PANTHER" id="PTHR24559">
    <property type="entry name" value="TRANSPOSON TY3-I GAG-POL POLYPROTEIN"/>
    <property type="match status" value="1"/>
</dbReference>
<organism evidence="9">
    <name type="scientific">Solanum lycopersicum</name>
    <name type="common">Tomato</name>
    <name type="synonym">Lycopersicon esculentum</name>
    <dbReference type="NCBI Taxonomy" id="4081"/>
    <lineage>
        <taxon>Eukaryota</taxon>
        <taxon>Viridiplantae</taxon>
        <taxon>Streptophyta</taxon>
        <taxon>Embryophyta</taxon>
        <taxon>Tracheophyta</taxon>
        <taxon>Spermatophyta</taxon>
        <taxon>Magnoliopsida</taxon>
        <taxon>eudicotyledons</taxon>
        <taxon>Gunneridae</taxon>
        <taxon>Pentapetalae</taxon>
        <taxon>asterids</taxon>
        <taxon>lamiids</taxon>
        <taxon>Solanales</taxon>
        <taxon>Solanaceae</taxon>
        <taxon>Solanoideae</taxon>
        <taxon>Solaneae</taxon>
        <taxon>Solanum</taxon>
        <taxon>Solanum subgen. Lycopersicon</taxon>
    </lineage>
</organism>
<dbReference type="Gene3D" id="3.10.10.10">
    <property type="entry name" value="HIV Type 1 Reverse Transcriptase, subunit A, domain 1"/>
    <property type="match status" value="1"/>
</dbReference>
<dbReference type="SUPFAM" id="SSF56672">
    <property type="entry name" value="DNA/RNA polymerases"/>
    <property type="match status" value="1"/>
</dbReference>
<dbReference type="STRING" id="4081.A0A3Q7IGD8"/>
<feature type="domain" description="Reverse transcriptase" evidence="8">
    <location>
        <begin position="19"/>
        <end position="107"/>
    </location>
</feature>
<keyword evidence="4" id="KW-0540">Nuclease</keyword>
<evidence type="ECO:0000256" key="1">
    <source>
        <dbReference type="ARBA" id="ARBA00022670"/>
    </source>
</evidence>
<dbReference type="InterPro" id="IPR043128">
    <property type="entry name" value="Rev_trsase/Diguanyl_cyclase"/>
</dbReference>
<dbReference type="GO" id="GO:0003964">
    <property type="term" value="F:RNA-directed DNA polymerase activity"/>
    <property type="evidence" value="ECO:0007669"/>
    <property type="project" value="UniProtKB-KW"/>
</dbReference>
<accession>A0A3Q7IGD8</accession>
<dbReference type="FunFam" id="3.10.10.10:FF:000007">
    <property type="entry name" value="Retrovirus-related Pol polyprotein from transposon 17.6-like Protein"/>
    <property type="match status" value="1"/>
</dbReference>
<evidence type="ECO:0000313" key="9">
    <source>
        <dbReference type="EnsemblPlants" id="Solyc10g048097.1.1"/>
    </source>
</evidence>
<evidence type="ECO:0000313" key="10">
    <source>
        <dbReference type="Proteomes" id="UP000004994"/>
    </source>
</evidence>
<evidence type="ECO:0000256" key="6">
    <source>
        <dbReference type="ARBA" id="ARBA00022801"/>
    </source>
</evidence>
<dbReference type="EnsemblPlants" id="Solyc10g048097.1.1">
    <property type="protein sequence ID" value="Solyc10g048097.1.1"/>
    <property type="gene ID" value="Solyc10g048097.1"/>
</dbReference>
<keyword evidence="5" id="KW-0255">Endonuclease</keyword>
<keyword evidence="6" id="KW-0378">Hydrolase</keyword>
<dbReference type="GO" id="GO:0008233">
    <property type="term" value="F:peptidase activity"/>
    <property type="evidence" value="ECO:0007669"/>
    <property type="project" value="UniProtKB-KW"/>
</dbReference>
<dbReference type="InParanoid" id="A0A3Q7IGD8"/>
<dbReference type="Gramene" id="Solyc10g048097.1.1">
    <property type="protein sequence ID" value="Solyc10g048097.1.1"/>
    <property type="gene ID" value="Solyc10g048097.1"/>
</dbReference>
<evidence type="ECO:0000256" key="4">
    <source>
        <dbReference type="ARBA" id="ARBA00022722"/>
    </source>
</evidence>
<proteinExistence type="predicted"/>
<dbReference type="Proteomes" id="UP000004994">
    <property type="component" value="Chromosome 10"/>
</dbReference>
<keyword evidence="7" id="KW-0695">RNA-directed DNA polymerase</keyword>
<dbReference type="InterPro" id="IPR043502">
    <property type="entry name" value="DNA/RNA_pol_sf"/>
</dbReference>
<keyword evidence="1" id="KW-0645">Protease</keyword>
<keyword evidence="10" id="KW-1185">Reference proteome</keyword>
<keyword evidence="3" id="KW-0548">Nucleotidyltransferase</keyword>
<reference evidence="9" key="2">
    <citation type="submission" date="2019-01" db="UniProtKB">
        <authorList>
            <consortium name="EnsemblPlants"/>
        </authorList>
    </citation>
    <scope>IDENTIFICATION</scope>
    <source>
        <strain evidence="9">cv. Heinz 1706</strain>
    </source>
</reference>
<dbReference type="GO" id="GO:0006508">
    <property type="term" value="P:proteolysis"/>
    <property type="evidence" value="ECO:0007669"/>
    <property type="project" value="UniProtKB-KW"/>
</dbReference>
<dbReference type="CDD" id="cd01647">
    <property type="entry name" value="RT_LTR"/>
    <property type="match status" value="1"/>
</dbReference>
<evidence type="ECO:0000259" key="8">
    <source>
        <dbReference type="Pfam" id="PF00078"/>
    </source>
</evidence>
<dbReference type="InterPro" id="IPR053134">
    <property type="entry name" value="RNA-dir_DNA_polymerase"/>
</dbReference>